<name>V4T9F9_9HYPH</name>
<dbReference type="PANTHER" id="PTHR46173:SF1">
    <property type="entry name" value="CCA TRNA NUCLEOTIDYLTRANSFERASE 1, MITOCHONDRIAL"/>
    <property type="match status" value="1"/>
</dbReference>
<evidence type="ECO:0000256" key="2">
    <source>
        <dbReference type="ARBA" id="ARBA00022679"/>
    </source>
</evidence>
<dbReference type="PATRIC" id="fig|631454.5.peg.3191"/>
<keyword evidence="3" id="KW-0819">tRNA processing</keyword>
<dbReference type="OrthoDB" id="9805698at2"/>
<dbReference type="InterPro" id="IPR002646">
    <property type="entry name" value="PolA_pol_head_dom"/>
</dbReference>
<feature type="domain" description="tRNA nucleotidyltransferase/poly(A) polymerase RNA and SrmB- binding" evidence="10">
    <location>
        <begin position="189"/>
        <end position="236"/>
    </location>
</feature>
<dbReference type="EC" id="2.7.7.72" evidence="11"/>
<evidence type="ECO:0000256" key="6">
    <source>
        <dbReference type="ARBA" id="ARBA00022741"/>
    </source>
</evidence>
<comment type="similarity">
    <text evidence="8">Belongs to the tRNA nucleotidyltransferase/poly(A) polymerase family.</text>
</comment>
<keyword evidence="7" id="KW-0460">Magnesium</keyword>
<evidence type="ECO:0000313" key="12">
    <source>
        <dbReference type="Proteomes" id="UP000017819"/>
    </source>
</evidence>
<dbReference type="GO" id="GO:0004810">
    <property type="term" value="F:CCA tRNA nucleotidyltransferase activity"/>
    <property type="evidence" value="ECO:0007669"/>
    <property type="project" value="UniProtKB-EC"/>
</dbReference>
<dbReference type="GO" id="GO:0046872">
    <property type="term" value="F:metal ion binding"/>
    <property type="evidence" value="ECO:0007669"/>
    <property type="project" value="UniProtKB-KW"/>
</dbReference>
<comment type="caution">
    <text evidence="11">The sequence shown here is derived from an EMBL/GenBank/DDBJ whole genome shotgun (WGS) entry which is preliminary data.</text>
</comment>
<keyword evidence="8" id="KW-0694">RNA-binding</keyword>
<dbReference type="STRING" id="631454.N177_3231"/>
<dbReference type="Gene3D" id="3.30.460.10">
    <property type="entry name" value="Beta Polymerase, domain 2"/>
    <property type="match status" value="1"/>
</dbReference>
<keyword evidence="6" id="KW-0547">Nucleotide-binding</keyword>
<dbReference type="Gene3D" id="1.10.3090.10">
    <property type="entry name" value="cca-adding enzyme, domain 2"/>
    <property type="match status" value="1"/>
</dbReference>
<keyword evidence="12" id="KW-1185">Reference proteome</keyword>
<dbReference type="Pfam" id="PF12627">
    <property type="entry name" value="PolyA_pol_RNAbd"/>
    <property type="match status" value="1"/>
</dbReference>
<gene>
    <name evidence="11" type="ORF">N177_3231</name>
</gene>
<sequence length="411" mass="45354">MRPRRAEFDWLRREPLRTLLAILNGDGIETRVVGGAVRDALIGREIGDVDLATTGLPEEIARRATLAGFRPVPTGLEHGTVTVVADGRAFEVTTLRHDVETDGRRAVVRFGNDWEEDARRRDFTMNALYVEADGTIQDPLGGCEDALAGRVRFIGEAERRIAEDHLRILRFFRFHAGYGQGDPQPADLAACVRLRLTLLRLSAERVRQEMLRLLVPPRAAAALRVMSETGILQIVIGGVDRLPAFERLARLEETLDEAAEPVRRLGALAVIVEEDASRLFDRLRLSKVESRRLLAMAEARPRLKSPADEAPAKEVLYRNGPELYADIVRHAAASEARDADALAGWHDLVRLPQRWTAPAFPLNGGDVAALGARGREIGQTLKALEAAWIAGGFSGGREHWLARAAELLPRG</sequence>
<evidence type="ECO:0000256" key="4">
    <source>
        <dbReference type="ARBA" id="ARBA00022695"/>
    </source>
</evidence>
<accession>V4T9F9</accession>
<reference evidence="11 12" key="1">
    <citation type="journal article" date="2014" name="Genome Announc.">
        <title>Draft Genome Sequence of Lutibaculum baratangense Strain AMV1T, Isolated from a Mud Volcano in Andamans, India.</title>
        <authorList>
            <person name="Singh A."/>
            <person name="Sreenivas A."/>
            <person name="Sathyanarayana Reddy G."/>
            <person name="Pinnaka A.K."/>
            <person name="Shivaji S."/>
        </authorList>
    </citation>
    <scope>NUCLEOTIDE SEQUENCE [LARGE SCALE GENOMIC DNA]</scope>
    <source>
        <strain evidence="11 12">AMV1</strain>
    </source>
</reference>
<dbReference type="CDD" id="cd05398">
    <property type="entry name" value="NT_ClassII-CCAase"/>
    <property type="match status" value="1"/>
</dbReference>
<dbReference type="SUPFAM" id="SSF81301">
    <property type="entry name" value="Nucleotidyltransferase"/>
    <property type="match status" value="1"/>
</dbReference>
<proteinExistence type="inferred from homology"/>
<dbReference type="GO" id="GO:0000166">
    <property type="term" value="F:nucleotide binding"/>
    <property type="evidence" value="ECO:0007669"/>
    <property type="project" value="UniProtKB-KW"/>
</dbReference>
<dbReference type="PANTHER" id="PTHR46173">
    <property type="entry name" value="CCA TRNA NUCLEOTIDYLTRANSFERASE 1, MITOCHONDRIAL"/>
    <property type="match status" value="1"/>
</dbReference>
<keyword evidence="5" id="KW-0479">Metal-binding</keyword>
<dbReference type="EMBL" id="AWXZ01000039">
    <property type="protein sequence ID" value="ESR23163.1"/>
    <property type="molecule type" value="Genomic_DNA"/>
</dbReference>
<keyword evidence="4 11" id="KW-0548">Nucleotidyltransferase</keyword>
<evidence type="ECO:0000313" key="11">
    <source>
        <dbReference type="EMBL" id="ESR23163.1"/>
    </source>
</evidence>
<dbReference type="InterPro" id="IPR043519">
    <property type="entry name" value="NT_sf"/>
</dbReference>
<dbReference type="GO" id="GO:0000049">
    <property type="term" value="F:tRNA binding"/>
    <property type="evidence" value="ECO:0007669"/>
    <property type="project" value="TreeGrafter"/>
</dbReference>
<dbReference type="AlphaFoldDB" id="V4T9F9"/>
<dbReference type="GO" id="GO:0008033">
    <property type="term" value="P:tRNA processing"/>
    <property type="evidence" value="ECO:0007669"/>
    <property type="project" value="UniProtKB-KW"/>
</dbReference>
<evidence type="ECO:0000256" key="1">
    <source>
        <dbReference type="ARBA" id="ARBA00001946"/>
    </source>
</evidence>
<dbReference type="InterPro" id="IPR050264">
    <property type="entry name" value="Bact_CCA-adding_enz_type3_sf"/>
</dbReference>
<evidence type="ECO:0000259" key="9">
    <source>
        <dbReference type="Pfam" id="PF01743"/>
    </source>
</evidence>
<dbReference type="RefSeq" id="WP_023433350.1">
    <property type="nucleotide sequence ID" value="NZ_AWXZ01000039.1"/>
</dbReference>
<protein>
    <submittedName>
        <fullName evidence="11">tRNA nucleotidyltransferase</fullName>
        <ecNumber evidence="11">2.7.7.72</ecNumber>
    </submittedName>
</protein>
<dbReference type="SUPFAM" id="SSF81891">
    <property type="entry name" value="Poly A polymerase C-terminal region-like"/>
    <property type="match status" value="1"/>
</dbReference>
<organism evidence="11 12">
    <name type="scientific">Lutibaculum baratangense AMV1</name>
    <dbReference type="NCBI Taxonomy" id="631454"/>
    <lineage>
        <taxon>Bacteria</taxon>
        <taxon>Pseudomonadati</taxon>
        <taxon>Pseudomonadota</taxon>
        <taxon>Alphaproteobacteria</taxon>
        <taxon>Hyphomicrobiales</taxon>
        <taxon>Tepidamorphaceae</taxon>
        <taxon>Lutibaculum</taxon>
    </lineage>
</organism>
<dbReference type="eggNOG" id="COG0617">
    <property type="taxonomic scope" value="Bacteria"/>
</dbReference>
<keyword evidence="2 8" id="KW-0808">Transferase</keyword>
<evidence type="ECO:0000256" key="5">
    <source>
        <dbReference type="ARBA" id="ARBA00022723"/>
    </source>
</evidence>
<comment type="cofactor">
    <cofactor evidence="1">
        <name>Mg(2+)</name>
        <dbReference type="ChEBI" id="CHEBI:18420"/>
    </cofactor>
</comment>
<dbReference type="Proteomes" id="UP000017819">
    <property type="component" value="Unassembled WGS sequence"/>
</dbReference>
<dbReference type="Pfam" id="PF01743">
    <property type="entry name" value="PolyA_pol"/>
    <property type="match status" value="1"/>
</dbReference>
<evidence type="ECO:0000259" key="10">
    <source>
        <dbReference type="Pfam" id="PF12627"/>
    </source>
</evidence>
<feature type="domain" description="Poly A polymerase head" evidence="9">
    <location>
        <begin position="31"/>
        <end position="151"/>
    </location>
</feature>
<dbReference type="InterPro" id="IPR032828">
    <property type="entry name" value="PolyA_RNA-bd"/>
</dbReference>
<evidence type="ECO:0000256" key="3">
    <source>
        <dbReference type="ARBA" id="ARBA00022694"/>
    </source>
</evidence>
<evidence type="ECO:0000256" key="8">
    <source>
        <dbReference type="RuleBase" id="RU003953"/>
    </source>
</evidence>
<evidence type="ECO:0000256" key="7">
    <source>
        <dbReference type="ARBA" id="ARBA00022842"/>
    </source>
</evidence>